<feature type="chain" id="PRO_5015049525" description="Lipoprotein" evidence="1">
    <location>
        <begin position="19"/>
        <end position="65"/>
    </location>
</feature>
<dbReference type="AlphaFoldDB" id="A0A103E5E1"/>
<accession>A0A103E5E1</accession>
<dbReference type="Proteomes" id="UP000198460">
    <property type="component" value="Unassembled WGS sequence"/>
</dbReference>
<feature type="signal peptide" evidence="1">
    <location>
        <begin position="1"/>
        <end position="18"/>
    </location>
</feature>
<dbReference type="EMBL" id="FXAN01000050">
    <property type="protein sequence ID" value="SMG00124.1"/>
    <property type="molecule type" value="Genomic_DNA"/>
</dbReference>
<reference evidence="2 4" key="1">
    <citation type="submission" date="2015-11" db="EMBL/GenBank/DDBJ databases">
        <title>Expanding the genomic diversity of Burkholderia species for the development of highly accurate diagnostics.</title>
        <authorList>
            <person name="Sahl J."/>
            <person name="Keim P."/>
            <person name="Wagner D."/>
        </authorList>
    </citation>
    <scope>NUCLEOTIDE SEQUENCE [LARGE SCALE GENOMIC DNA]</scope>
    <source>
        <strain evidence="2 4">TSV85</strain>
    </source>
</reference>
<keyword evidence="1" id="KW-0732">Signal</keyword>
<proteinExistence type="predicted"/>
<keyword evidence="4" id="KW-1185">Reference proteome</keyword>
<evidence type="ECO:0000313" key="5">
    <source>
        <dbReference type="Proteomes" id="UP000198460"/>
    </source>
</evidence>
<dbReference type="RefSeq" id="WP_059514314.1">
    <property type="nucleotide sequence ID" value="NZ_CP013449.1"/>
</dbReference>
<sequence>MKTSIIVIAASIALTACAPLSGKHRDGTMLSGTSTPVTVDYAGRACVNQNMYVKMQPCIFPRERR</sequence>
<evidence type="ECO:0000313" key="4">
    <source>
        <dbReference type="Proteomes" id="UP000062788"/>
    </source>
</evidence>
<dbReference type="EMBL" id="LOWA01000018">
    <property type="protein sequence ID" value="KVE28381.1"/>
    <property type="molecule type" value="Genomic_DNA"/>
</dbReference>
<evidence type="ECO:0000256" key="1">
    <source>
        <dbReference type="SAM" id="SignalP"/>
    </source>
</evidence>
<reference evidence="3 5" key="2">
    <citation type="submission" date="2017-04" db="EMBL/GenBank/DDBJ databases">
        <authorList>
            <person name="Afonso C.L."/>
            <person name="Miller P.J."/>
            <person name="Scott M.A."/>
            <person name="Spackman E."/>
            <person name="Goraichik I."/>
            <person name="Dimitrov K.M."/>
            <person name="Suarez D.L."/>
            <person name="Swayne D.E."/>
        </authorList>
    </citation>
    <scope>NUCLEOTIDE SEQUENCE [LARGE SCALE GENOMIC DNA]</scope>
    <source>
        <strain evidence="3">LMG 28154</strain>
    </source>
</reference>
<dbReference type="Proteomes" id="UP000062788">
    <property type="component" value="Unassembled WGS sequence"/>
</dbReference>
<evidence type="ECO:0000313" key="3">
    <source>
        <dbReference type="EMBL" id="SMG00124.1"/>
    </source>
</evidence>
<gene>
    <name evidence="3" type="ORF">BSIN_0249</name>
    <name evidence="2" type="ORF">WS67_06355</name>
</gene>
<evidence type="ECO:0008006" key="6">
    <source>
        <dbReference type="Google" id="ProtNLM"/>
    </source>
</evidence>
<dbReference type="PROSITE" id="PS51257">
    <property type="entry name" value="PROKAR_LIPOPROTEIN"/>
    <property type="match status" value="1"/>
</dbReference>
<name>A0A103E5E1_9BURK</name>
<organism evidence="2 4">
    <name type="scientific">Burkholderia singularis</name>
    <dbReference type="NCBI Taxonomy" id="1503053"/>
    <lineage>
        <taxon>Bacteria</taxon>
        <taxon>Pseudomonadati</taxon>
        <taxon>Pseudomonadota</taxon>
        <taxon>Betaproteobacteria</taxon>
        <taxon>Burkholderiales</taxon>
        <taxon>Burkholderiaceae</taxon>
        <taxon>Burkholderia</taxon>
        <taxon>pseudomallei group</taxon>
    </lineage>
</organism>
<evidence type="ECO:0000313" key="2">
    <source>
        <dbReference type="EMBL" id="KVE28381.1"/>
    </source>
</evidence>
<protein>
    <recommendedName>
        <fullName evidence="6">Lipoprotein</fullName>
    </recommendedName>
</protein>
<dbReference type="OrthoDB" id="9114375at2"/>